<protein>
    <submittedName>
        <fullName evidence="8">Sigma-70 family RNA polymerase sigma factor</fullName>
    </submittedName>
</protein>
<evidence type="ECO:0000313" key="9">
    <source>
        <dbReference type="Proteomes" id="UP001305702"/>
    </source>
</evidence>
<evidence type="ECO:0000256" key="3">
    <source>
        <dbReference type="ARBA" id="ARBA00023082"/>
    </source>
</evidence>
<dbReference type="Pfam" id="PF04542">
    <property type="entry name" value="Sigma70_r2"/>
    <property type="match status" value="1"/>
</dbReference>
<dbReference type="InterPro" id="IPR007630">
    <property type="entry name" value="RNA_pol_sigma70_r4"/>
</dbReference>
<evidence type="ECO:0000256" key="5">
    <source>
        <dbReference type="ARBA" id="ARBA00023163"/>
    </source>
</evidence>
<keyword evidence="2" id="KW-0805">Transcription regulation</keyword>
<dbReference type="Pfam" id="PF04545">
    <property type="entry name" value="Sigma70_r4"/>
    <property type="match status" value="1"/>
</dbReference>
<dbReference type="Gene3D" id="1.10.1740.10">
    <property type="match status" value="1"/>
</dbReference>
<dbReference type="KEGG" id="paun:MJA45_17555"/>
<dbReference type="InterPro" id="IPR013325">
    <property type="entry name" value="RNA_pol_sigma_r2"/>
</dbReference>
<organism evidence="8 9">
    <name type="scientific">Paenibacillus aurantius</name>
    <dbReference type="NCBI Taxonomy" id="2918900"/>
    <lineage>
        <taxon>Bacteria</taxon>
        <taxon>Bacillati</taxon>
        <taxon>Bacillota</taxon>
        <taxon>Bacilli</taxon>
        <taxon>Bacillales</taxon>
        <taxon>Paenibacillaceae</taxon>
        <taxon>Paenibacillus</taxon>
    </lineage>
</organism>
<sequence length="188" mass="22115">MRGKTDAELMELVRARHRPALEEVYDRYVRLVYSFALKSVKEEQGAREIVQGVFTRIWTTRKGYDPDKGQFVSWLLTVTRNMAIDHVRKEQRSSREVPLEAEEWERFEAPTDQGPEAVITRALTREEIRQAYRHLSSNQIRLLERVYWEGYTLSEVASEANEPLGTIKSRLHQTLKLLRQSIQKQREG</sequence>
<dbReference type="SUPFAM" id="SSF88659">
    <property type="entry name" value="Sigma3 and sigma4 domains of RNA polymerase sigma factors"/>
    <property type="match status" value="1"/>
</dbReference>
<feature type="domain" description="RNA polymerase sigma-70 region 2" evidence="6">
    <location>
        <begin position="25"/>
        <end position="92"/>
    </location>
</feature>
<evidence type="ECO:0000256" key="1">
    <source>
        <dbReference type="ARBA" id="ARBA00010641"/>
    </source>
</evidence>
<dbReference type="InterPro" id="IPR013324">
    <property type="entry name" value="RNA_pol_sigma_r3/r4-like"/>
</dbReference>
<dbReference type="PANTHER" id="PTHR43133:SF62">
    <property type="entry name" value="RNA POLYMERASE SIGMA FACTOR SIGZ"/>
    <property type="match status" value="1"/>
</dbReference>
<proteinExistence type="inferred from homology"/>
<keyword evidence="9" id="KW-1185">Reference proteome</keyword>
<accession>A0AA96RBF2</accession>
<dbReference type="GO" id="GO:0016987">
    <property type="term" value="F:sigma factor activity"/>
    <property type="evidence" value="ECO:0007669"/>
    <property type="project" value="UniProtKB-KW"/>
</dbReference>
<keyword evidence="4" id="KW-0238">DNA-binding</keyword>
<dbReference type="RefSeq" id="WP_315603202.1">
    <property type="nucleotide sequence ID" value="NZ_CP130318.1"/>
</dbReference>
<dbReference type="InterPro" id="IPR039425">
    <property type="entry name" value="RNA_pol_sigma-70-like"/>
</dbReference>
<dbReference type="InterPro" id="IPR036388">
    <property type="entry name" value="WH-like_DNA-bd_sf"/>
</dbReference>
<evidence type="ECO:0000256" key="2">
    <source>
        <dbReference type="ARBA" id="ARBA00023015"/>
    </source>
</evidence>
<dbReference type="InterPro" id="IPR014284">
    <property type="entry name" value="RNA_pol_sigma-70_dom"/>
</dbReference>
<dbReference type="EMBL" id="CP130318">
    <property type="protein sequence ID" value="WNQ09430.1"/>
    <property type="molecule type" value="Genomic_DNA"/>
</dbReference>
<evidence type="ECO:0000313" key="8">
    <source>
        <dbReference type="EMBL" id="WNQ09430.1"/>
    </source>
</evidence>
<dbReference type="GO" id="GO:0003677">
    <property type="term" value="F:DNA binding"/>
    <property type="evidence" value="ECO:0007669"/>
    <property type="project" value="UniProtKB-KW"/>
</dbReference>
<dbReference type="AlphaFoldDB" id="A0AA96RBF2"/>
<gene>
    <name evidence="8" type="ORF">MJA45_17555</name>
</gene>
<dbReference type="GO" id="GO:0006352">
    <property type="term" value="P:DNA-templated transcription initiation"/>
    <property type="evidence" value="ECO:0007669"/>
    <property type="project" value="InterPro"/>
</dbReference>
<dbReference type="Gene3D" id="1.10.10.10">
    <property type="entry name" value="Winged helix-like DNA-binding domain superfamily/Winged helix DNA-binding domain"/>
    <property type="match status" value="1"/>
</dbReference>
<dbReference type="Proteomes" id="UP001305702">
    <property type="component" value="Chromosome"/>
</dbReference>
<dbReference type="NCBIfam" id="TIGR02937">
    <property type="entry name" value="sigma70-ECF"/>
    <property type="match status" value="1"/>
</dbReference>
<dbReference type="InterPro" id="IPR007627">
    <property type="entry name" value="RNA_pol_sigma70_r2"/>
</dbReference>
<feature type="domain" description="RNA polymerase sigma-70 region 4" evidence="7">
    <location>
        <begin position="134"/>
        <end position="180"/>
    </location>
</feature>
<dbReference type="PANTHER" id="PTHR43133">
    <property type="entry name" value="RNA POLYMERASE ECF-TYPE SIGMA FACTO"/>
    <property type="match status" value="1"/>
</dbReference>
<evidence type="ECO:0000259" key="6">
    <source>
        <dbReference type="Pfam" id="PF04542"/>
    </source>
</evidence>
<evidence type="ECO:0000259" key="7">
    <source>
        <dbReference type="Pfam" id="PF04545"/>
    </source>
</evidence>
<reference evidence="8 9" key="1">
    <citation type="submission" date="2022-02" db="EMBL/GenBank/DDBJ databases">
        <title>Paenibacillus sp. MBLB1776 Whole Genome Shotgun Sequencing.</title>
        <authorList>
            <person name="Hwang C.Y."/>
            <person name="Cho E.-S."/>
            <person name="Seo M.-J."/>
        </authorList>
    </citation>
    <scope>NUCLEOTIDE SEQUENCE [LARGE SCALE GENOMIC DNA]</scope>
    <source>
        <strain evidence="8 9">MBLB1776</strain>
    </source>
</reference>
<dbReference type="SUPFAM" id="SSF88946">
    <property type="entry name" value="Sigma2 domain of RNA polymerase sigma factors"/>
    <property type="match status" value="1"/>
</dbReference>
<keyword evidence="3" id="KW-0731">Sigma factor</keyword>
<name>A0AA96RBF2_9BACL</name>
<keyword evidence="5" id="KW-0804">Transcription</keyword>
<comment type="similarity">
    <text evidence="1">Belongs to the sigma-70 factor family. ECF subfamily.</text>
</comment>
<evidence type="ECO:0000256" key="4">
    <source>
        <dbReference type="ARBA" id="ARBA00023125"/>
    </source>
</evidence>